<dbReference type="EMBL" id="BJYF01000047">
    <property type="protein sequence ID" value="GEN61572.1"/>
    <property type="molecule type" value="Genomic_DNA"/>
</dbReference>
<evidence type="ECO:0000313" key="2">
    <source>
        <dbReference type="Proteomes" id="UP000321635"/>
    </source>
</evidence>
<protein>
    <submittedName>
        <fullName evidence="1">Uncharacterized protein</fullName>
    </submittedName>
</protein>
<accession>A0A511XF33</accession>
<comment type="caution">
    <text evidence="1">The sequence shown here is derived from an EMBL/GenBank/DDBJ whole genome shotgun (WGS) entry which is preliminary data.</text>
</comment>
<gene>
    <name evidence="1" type="ORF">ANI02nite_34560</name>
</gene>
<organism evidence="1 2">
    <name type="scientific">Acetobacter nitrogenifigens DSM 23921 = NBRC 105050</name>
    <dbReference type="NCBI Taxonomy" id="1120919"/>
    <lineage>
        <taxon>Bacteria</taxon>
        <taxon>Pseudomonadati</taxon>
        <taxon>Pseudomonadota</taxon>
        <taxon>Alphaproteobacteria</taxon>
        <taxon>Acetobacterales</taxon>
        <taxon>Acetobacteraceae</taxon>
        <taxon>Acetobacter</taxon>
    </lineage>
</organism>
<sequence>MSTCHMRYTCPIHTNFSQNLQLPFVRPTTAAFNANQDFLSHNYLPNDVVNDGKLPVTILDHKAASSGALSHTPTLTK</sequence>
<keyword evidence="2" id="KW-1185">Reference proteome</keyword>
<reference evidence="1 2" key="1">
    <citation type="submission" date="2019-07" db="EMBL/GenBank/DDBJ databases">
        <title>Whole genome shotgun sequence of Acetobacter nitrogenifigens NBRC 105050.</title>
        <authorList>
            <person name="Hosoyama A."/>
            <person name="Uohara A."/>
            <person name="Ohji S."/>
            <person name="Ichikawa N."/>
        </authorList>
    </citation>
    <scope>NUCLEOTIDE SEQUENCE [LARGE SCALE GENOMIC DNA]</scope>
    <source>
        <strain evidence="1 2">NBRC 105050</strain>
    </source>
</reference>
<dbReference type="Proteomes" id="UP000321635">
    <property type="component" value="Unassembled WGS sequence"/>
</dbReference>
<proteinExistence type="predicted"/>
<name>A0A511XF33_9PROT</name>
<evidence type="ECO:0000313" key="1">
    <source>
        <dbReference type="EMBL" id="GEN61572.1"/>
    </source>
</evidence>
<dbReference type="AlphaFoldDB" id="A0A511XF33"/>